<feature type="compositionally biased region" description="Basic and acidic residues" evidence="10">
    <location>
        <begin position="177"/>
        <end position="190"/>
    </location>
</feature>
<dbReference type="Pfam" id="PF07744">
    <property type="entry name" value="SPOC"/>
    <property type="match status" value="1"/>
</dbReference>
<feature type="region of interest" description="Disordered" evidence="10">
    <location>
        <begin position="1"/>
        <end position="73"/>
    </location>
</feature>
<feature type="region of interest" description="Disordered" evidence="10">
    <location>
        <begin position="1175"/>
        <end position="1216"/>
    </location>
</feature>
<keyword evidence="3" id="KW-0158">Chromosome</keyword>
<name>A0A2J8Y7E0_PONAB</name>
<dbReference type="SUPFAM" id="SSF46942">
    <property type="entry name" value="Elongation factor TFIIS domain 2"/>
    <property type="match status" value="1"/>
</dbReference>
<keyword evidence="4" id="KW-0221">Differentiation</keyword>
<dbReference type="GO" id="GO:0007283">
    <property type="term" value="P:spermatogenesis"/>
    <property type="evidence" value="ECO:0007669"/>
    <property type="project" value="UniProtKB-KW"/>
</dbReference>
<comment type="subcellular location">
    <subcellularLocation>
        <location evidence="2">Chromosome</location>
    </subcellularLocation>
    <subcellularLocation>
        <location evidence="1">Nucleus</location>
    </subcellularLocation>
</comment>
<evidence type="ECO:0000256" key="5">
    <source>
        <dbReference type="ARBA" id="ARBA00022871"/>
    </source>
</evidence>
<dbReference type="InterPro" id="IPR003618">
    <property type="entry name" value="TFIIS_cen_dom"/>
</dbReference>
<dbReference type="PROSITE" id="PS51321">
    <property type="entry name" value="TFIIS_CENTRAL"/>
    <property type="match status" value="1"/>
</dbReference>
<gene>
    <name evidence="12" type="ORF">CR201_G0015805</name>
</gene>
<dbReference type="STRING" id="9601.ENSPPYP00000001853"/>
<keyword evidence="6" id="KW-0943">RNA-mediated gene silencing</keyword>
<feature type="region of interest" description="Disordered" evidence="10">
    <location>
        <begin position="158"/>
        <end position="222"/>
    </location>
</feature>
<feature type="compositionally biased region" description="Low complexity" evidence="10">
    <location>
        <begin position="314"/>
        <end position="325"/>
    </location>
</feature>
<feature type="region of interest" description="Disordered" evidence="10">
    <location>
        <begin position="512"/>
        <end position="599"/>
    </location>
</feature>
<organism evidence="12">
    <name type="scientific">Pongo abelii</name>
    <name type="common">Sumatran orangutan</name>
    <name type="synonym">Pongo pygmaeus abelii</name>
    <dbReference type="NCBI Taxonomy" id="9601"/>
    <lineage>
        <taxon>Eukaryota</taxon>
        <taxon>Metazoa</taxon>
        <taxon>Chordata</taxon>
        <taxon>Craniata</taxon>
        <taxon>Vertebrata</taxon>
        <taxon>Euteleostomi</taxon>
        <taxon>Mammalia</taxon>
        <taxon>Eutheria</taxon>
        <taxon>Euarchontoglires</taxon>
        <taxon>Primates</taxon>
        <taxon>Haplorrhini</taxon>
        <taxon>Catarrhini</taxon>
        <taxon>Hominidae</taxon>
        <taxon>Pongo</taxon>
    </lineage>
</organism>
<feature type="region of interest" description="Disordered" evidence="10">
    <location>
        <begin position="1098"/>
        <end position="1121"/>
    </location>
</feature>
<feature type="compositionally biased region" description="Basic and acidic residues" evidence="10">
    <location>
        <begin position="437"/>
        <end position="452"/>
    </location>
</feature>
<dbReference type="SMART" id="SM00510">
    <property type="entry name" value="TFS2M"/>
    <property type="match status" value="1"/>
</dbReference>
<protein>
    <recommendedName>
        <fullName evidence="9">SPOC domain-containing protein 1</fullName>
    </recommendedName>
</protein>
<evidence type="ECO:0000256" key="4">
    <source>
        <dbReference type="ARBA" id="ARBA00022782"/>
    </source>
</evidence>
<keyword evidence="5" id="KW-0744">Spermatogenesis</keyword>
<dbReference type="InterPro" id="IPR012921">
    <property type="entry name" value="SPOC_C"/>
</dbReference>
<evidence type="ECO:0000256" key="6">
    <source>
        <dbReference type="ARBA" id="ARBA00023158"/>
    </source>
</evidence>
<dbReference type="CDD" id="cd21540">
    <property type="entry name" value="SPOC_SPOCD1"/>
    <property type="match status" value="1"/>
</dbReference>
<dbReference type="InterPro" id="IPR036575">
    <property type="entry name" value="TFIIS_cen_dom_sf"/>
</dbReference>
<feature type="compositionally biased region" description="Gly residues" evidence="10">
    <location>
        <begin position="266"/>
        <end position="278"/>
    </location>
</feature>
<feature type="domain" description="TFIIS central" evidence="11">
    <location>
        <begin position="608"/>
        <end position="728"/>
    </location>
</feature>
<dbReference type="GO" id="GO:0005634">
    <property type="term" value="C:nucleus"/>
    <property type="evidence" value="ECO:0007669"/>
    <property type="project" value="UniProtKB-SubCell"/>
</dbReference>
<reference evidence="12" key="1">
    <citation type="submission" date="2017-12" db="EMBL/GenBank/DDBJ databases">
        <title>High-resolution comparative analysis of great ape genomes.</title>
        <authorList>
            <person name="Pollen A."/>
            <person name="Hastie A."/>
            <person name="Hormozdiari F."/>
            <person name="Dougherty M."/>
            <person name="Liu R."/>
            <person name="Chaisson M."/>
            <person name="Hoppe E."/>
            <person name="Hill C."/>
            <person name="Pang A."/>
            <person name="Hillier L."/>
            <person name="Baker C."/>
            <person name="Armstrong J."/>
            <person name="Shendure J."/>
            <person name="Paten B."/>
            <person name="Wilson R."/>
            <person name="Chao H."/>
            <person name="Schneider V."/>
            <person name="Ventura M."/>
            <person name="Kronenberg Z."/>
            <person name="Murali S."/>
            <person name="Gordon D."/>
            <person name="Cantsilieris S."/>
            <person name="Munson K."/>
            <person name="Nelson B."/>
            <person name="Raja A."/>
            <person name="Underwood J."/>
            <person name="Diekhans M."/>
            <person name="Fiddes I."/>
            <person name="Haussler D."/>
            <person name="Eichler E."/>
        </authorList>
    </citation>
    <scope>NUCLEOTIDE SEQUENCE [LARGE SCALE GENOMIC DNA]</scope>
    <source>
        <strain evidence="12">Susie</strain>
    </source>
</reference>
<dbReference type="AlphaFoldDB" id="A0A2J8Y7E0"/>
<dbReference type="PANTHER" id="PTHR11477:SF18">
    <property type="entry name" value="SPOC DOMAIN-CONTAINING PROTEIN 1"/>
    <property type="match status" value="1"/>
</dbReference>
<feature type="compositionally biased region" description="Low complexity" evidence="10">
    <location>
        <begin position="36"/>
        <end position="50"/>
    </location>
</feature>
<evidence type="ECO:0000256" key="3">
    <source>
        <dbReference type="ARBA" id="ARBA00022454"/>
    </source>
</evidence>
<dbReference type="PANTHER" id="PTHR11477">
    <property type="entry name" value="TRANSCRIPTION FACTOR S-II ZINC FINGER DOMAIN-CONTAINING PROTEIN"/>
    <property type="match status" value="1"/>
</dbReference>
<dbReference type="Pfam" id="PF07500">
    <property type="entry name" value="TFIIS_M"/>
    <property type="match status" value="1"/>
</dbReference>
<comment type="caution">
    <text evidence="12">The sequence shown here is derived from an EMBL/GenBank/DDBJ whole genome shotgun (WGS) entry which is preliminary data.</text>
</comment>
<dbReference type="GO" id="GO:0030154">
    <property type="term" value="P:cell differentiation"/>
    <property type="evidence" value="ECO:0007669"/>
    <property type="project" value="UniProtKB-KW"/>
</dbReference>
<accession>A0A2J8Y7E0</accession>
<evidence type="ECO:0000256" key="1">
    <source>
        <dbReference type="ARBA" id="ARBA00004123"/>
    </source>
</evidence>
<evidence type="ECO:0000256" key="9">
    <source>
        <dbReference type="ARBA" id="ARBA00071086"/>
    </source>
</evidence>
<feature type="compositionally biased region" description="Basic residues" evidence="10">
    <location>
        <begin position="204"/>
        <end position="213"/>
    </location>
</feature>
<keyword evidence="7" id="KW-0539">Nucleus</keyword>
<evidence type="ECO:0000256" key="7">
    <source>
        <dbReference type="ARBA" id="ARBA00023242"/>
    </source>
</evidence>
<evidence type="ECO:0000313" key="12">
    <source>
        <dbReference type="EMBL" id="PNJ90190.1"/>
    </source>
</evidence>
<sequence>MSQAGDVEGPSTGDPVLSPQHNCELLQNMEGASSTPGLAPDGPGASSGPGVRAGSRRKIPRKEARRGASSWAAGAAEVRPGVLELLAVGQSRGSMPGPGLHMQLPSVPAQERALTSKRLQVSLCDILDDSCPRKLCSRSAGLPDRALVCRERLTGVEEVSCPRPREARDGGMSSPGCDRRSPTLSKEEPPGRPLTSSPGPVPVRVRKKWRKQGAHSDCGKGAGGFLWLDQSPRGDNLLSVGDPAQVADLESLGGPCRPPSPKDTGSGPGEPGGRGAGCASGTEKFGYVPTAGHGAQPGSPCGPVGFPVSSGGESLSSAAQAPPQSAALCLGTSAQASAEQQEAVCVMRAGSDEGRAPAQDQQELEAKAQPASRGRLEQGLAAPADTCASSREPLGGLSSSLDTEASRACSGPFVEQRRSKGTKNLKKGSVPCAQDQGADRSSDNSHQDRPEEPSPGGCSRLEEVKIPHGVKLVCYLGSGPVIQLLGAVSHSQAGGQLPPKLEVLEDLMEVTSPSPAQRLRRKKRPMAQGPAGCQVFQPSPSGGTAGDPGGLYDPFYPPRNGSLALGDPNSDPACPQSGPMEAEEESLPERAEDSAQLQQEKPSLYIGVRGTVVRSMQEVLWTRLRELPDPVLSEEVVEGIAAGIEAALWDLTQGTNGRYKTKYRSLLFNLRDPRNLDLFLKVVHGAVTPYDLVRMSSMQLAPQELARWRDQEEKRGLNIIEQQQKEPCRLPASKMTHKGEVEIQRDMDQMLTLEDLVGPQMFMDCSPQALPIASEDTTGQHDHHFLDPNCHICMDWEPSNELLGSFKASKSCGDNIFQKALSQTPMPAPEMPKTRELLPTEPQDRVPPSGLHVPAAPTKALPCLPPWEGVLDMFSIKRFRARAQLVSGHSCRLVQALPTVIRSAGCIPSNTVWDLLASICPAKAKDVCVIRLCPHGARDTQNCRLLYSYLNDRQRHGLASVEHMGMVLLPLPAFQPLPTRLRPLGGPGLWALPVSPLLSPGLEVTHSSLLLAVLLPKEGLPDTVTSSPWLGKVQKMVSFNSKVEKRYYQPDDRRPNVPLKDTPPPGGAWQQSQGRGSIAPRGIFAWQRPPRGRGRLWPEPETWQHPGRGQWPPEPGLRQSQHPYSVAPAGHGFGRGQHFHRDSCPHQALLRHLESLVTMSHQLQALLCPQTKSSIPHPLQRLSSPLAAPEPPGPAPDSSLGPTDEAGSECPFPRKA</sequence>
<feature type="region of interest" description="Disordered" evidence="10">
    <location>
        <begin position="248"/>
        <end position="325"/>
    </location>
</feature>
<dbReference type="EMBL" id="NDHI03003278">
    <property type="protein sequence ID" value="PNJ90190.1"/>
    <property type="molecule type" value="Genomic_DNA"/>
</dbReference>
<feature type="region of interest" description="Disordered" evidence="10">
    <location>
        <begin position="1049"/>
        <end position="1075"/>
    </location>
</feature>
<dbReference type="GO" id="GO:0006351">
    <property type="term" value="P:DNA-templated transcription"/>
    <property type="evidence" value="ECO:0007669"/>
    <property type="project" value="InterPro"/>
</dbReference>
<dbReference type="Gene3D" id="1.10.472.30">
    <property type="entry name" value="Transcription elongation factor S-II, central domain"/>
    <property type="match status" value="1"/>
</dbReference>
<dbReference type="GO" id="GO:0005694">
    <property type="term" value="C:chromosome"/>
    <property type="evidence" value="ECO:0007669"/>
    <property type="project" value="UniProtKB-SubCell"/>
</dbReference>
<feature type="region of interest" description="Disordered" evidence="10">
    <location>
        <begin position="348"/>
        <end position="461"/>
    </location>
</feature>
<evidence type="ECO:0000256" key="2">
    <source>
        <dbReference type="ARBA" id="ARBA00004286"/>
    </source>
</evidence>
<dbReference type="FunFam" id="1.10.472.30:FF:000004">
    <property type="entry name" value="SPOC domain containing 1"/>
    <property type="match status" value="1"/>
</dbReference>
<evidence type="ECO:0000256" key="8">
    <source>
        <dbReference type="ARBA" id="ARBA00059288"/>
    </source>
</evidence>
<evidence type="ECO:0000259" key="11">
    <source>
        <dbReference type="PROSITE" id="PS51321"/>
    </source>
</evidence>
<dbReference type="GO" id="GO:0031047">
    <property type="term" value="P:regulatory ncRNA-mediated gene silencing"/>
    <property type="evidence" value="ECO:0007669"/>
    <property type="project" value="UniProtKB-KW"/>
</dbReference>
<proteinExistence type="predicted"/>
<evidence type="ECO:0000256" key="10">
    <source>
        <dbReference type="SAM" id="MobiDB-lite"/>
    </source>
</evidence>
<comment type="function">
    <text evidence="8">Protein adapter that acts as an essential executor of PIWIL4-piRNA pathway directed transposon DNA methylation and silencing in the male embryonic germ cells. Recruited to young transposons, which are specifically marked with histone H3 trimethylated at both 'Lys-4' and 'Lys-9' (H3K4me3K9me3), via its association with SPIN1 chromatin reader, and associates with the de novo DNA methylation machinery and repressive chromatin remodeling complexes. Following this, PIWIL4 engages with nascent transposable element transcript to direct piRNA-directed DNA methylation. Not required for piRNA biosynthesis.</text>
</comment>